<proteinExistence type="predicted"/>
<evidence type="ECO:0000313" key="1">
    <source>
        <dbReference type="EMBL" id="PWJ60391.1"/>
    </source>
</evidence>
<comment type="caution">
    <text evidence="1">The sequence shown here is derived from an EMBL/GenBank/DDBJ whole genome shotgun (WGS) entry which is preliminary data.</text>
</comment>
<organism evidence="1 2">
    <name type="scientific">Dyadobacter jejuensis</name>
    <dbReference type="NCBI Taxonomy" id="1082580"/>
    <lineage>
        <taxon>Bacteria</taxon>
        <taxon>Pseudomonadati</taxon>
        <taxon>Bacteroidota</taxon>
        <taxon>Cytophagia</taxon>
        <taxon>Cytophagales</taxon>
        <taxon>Spirosomataceae</taxon>
        <taxon>Dyadobacter</taxon>
    </lineage>
</organism>
<protein>
    <submittedName>
        <fullName evidence="1">Uncharacterized protein</fullName>
    </submittedName>
</protein>
<name>A0A316ASH7_9BACT</name>
<reference evidence="1 2" key="1">
    <citation type="submission" date="2018-03" db="EMBL/GenBank/DDBJ databases">
        <title>Genomic Encyclopedia of Archaeal and Bacterial Type Strains, Phase II (KMG-II): from individual species to whole genera.</title>
        <authorList>
            <person name="Goeker M."/>
        </authorList>
    </citation>
    <scope>NUCLEOTIDE SEQUENCE [LARGE SCALE GENOMIC DNA]</scope>
    <source>
        <strain evidence="1 2">DSM 100346</strain>
    </source>
</reference>
<sequence length="38" mass="4437">MIDIGIDRIILAEGDSDEVQEFMLLLRLGVFRPKDRYV</sequence>
<evidence type="ECO:0000313" key="2">
    <source>
        <dbReference type="Proteomes" id="UP000245880"/>
    </source>
</evidence>
<dbReference type="AlphaFoldDB" id="A0A316ASH7"/>
<keyword evidence="2" id="KW-1185">Reference proteome</keyword>
<gene>
    <name evidence="1" type="ORF">CLV98_101575</name>
</gene>
<dbReference type="EMBL" id="QGDT01000001">
    <property type="protein sequence ID" value="PWJ60391.1"/>
    <property type="molecule type" value="Genomic_DNA"/>
</dbReference>
<dbReference type="Proteomes" id="UP000245880">
    <property type="component" value="Unassembled WGS sequence"/>
</dbReference>
<accession>A0A316ASH7</accession>